<evidence type="ECO:0000256" key="5">
    <source>
        <dbReference type="PIRSR" id="PIRSR623088-3"/>
    </source>
</evidence>
<feature type="binding site" evidence="5">
    <location>
        <position position="148"/>
    </location>
    <ligand>
        <name>Zn(2+)</name>
        <dbReference type="ChEBI" id="CHEBI:29105"/>
        <label>1</label>
    </ligand>
</feature>
<keyword evidence="2" id="KW-0378">Hydrolase</keyword>
<keyword evidence="8" id="KW-1185">Reference proteome</keyword>
<evidence type="ECO:0000256" key="3">
    <source>
        <dbReference type="PIRSR" id="PIRSR623088-1"/>
    </source>
</evidence>
<dbReference type="GO" id="GO:0046872">
    <property type="term" value="F:metal ion binding"/>
    <property type="evidence" value="ECO:0007669"/>
    <property type="project" value="UniProtKB-KW"/>
</dbReference>
<name>A0AAU9JFS0_9CILI</name>
<feature type="active site" description="Proton donor" evidence="3">
    <location>
        <position position="106"/>
    </location>
</feature>
<gene>
    <name evidence="7" type="ORF">BSTOLATCC_MIC33125</name>
</gene>
<dbReference type="InterPro" id="IPR036971">
    <property type="entry name" value="PDEase_catalytic_dom_sf"/>
</dbReference>
<feature type="binding site" evidence="5">
    <location>
        <position position="258"/>
    </location>
    <ligand>
        <name>Zn(2+)</name>
        <dbReference type="ChEBI" id="CHEBI:29105"/>
        <label>1</label>
    </ligand>
</feature>
<dbReference type="InterPro" id="IPR002073">
    <property type="entry name" value="PDEase_catalytic_dom"/>
</dbReference>
<dbReference type="EMBL" id="CAJZBQ010000033">
    <property type="protein sequence ID" value="CAG9323224.1"/>
    <property type="molecule type" value="Genomic_DNA"/>
</dbReference>
<accession>A0AAU9JFS0</accession>
<proteinExistence type="predicted"/>
<dbReference type="SUPFAM" id="SSF109604">
    <property type="entry name" value="HD-domain/PDEase-like"/>
    <property type="match status" value="1"/>
</dbReference>
<feature type="binding site" evidence="4">
    <location>
        <position position="311"/>
    </location>
    <ligand>
        <name>AMP</name>
        <dbReference type="ChEBI" id="CHEBI:456215"/>
    </ligand>
</feature>
<dbReference type="GO" id="GO:0004114">
    <property type="term" value="F:3',5'-cyclic-nucleotide phosphodiesterase activity"/>
    <property type="evidence" value="ECO:0007669"/>
    <property type="project" value="InterPro"/>
</dbReference>
<feature type="binding site" evidence="4">
    <location>
        <position position="148"/>
    </location>
    <ligand>
        <name>AMP</name>
        <dbReference type="ChEBI" id="CHEBI:456215"/>
    </ligand>
</feature>
<dbReference type="Pfam" id="PF00233">
    <property type="entry name" value="PDEase_I"/>
    <property type="match status" value="1"/>
</dbReference>
<feature type="binding site" evidence="5">
    <location>
        <position position="110"/>
    </location>
    <ligand>
        <name>Zn(2+)</name>
        <dbReference type="ChEBI" id="CHEBI:29105"/>
        <label>1</label>
    </ligand>
</feature>
<dbReference type="InterPro" id="IPR023174">
    <property type="entry name" value="PDEase_CS"/>
</dbReference>
<feature type="domain" description="PDEase" evidence="6">
    <location>
        <begin position="10"/>
        <end position="354"/>
    </location>
</feature>
<feature type="binding site" evidence="4">
    <location>
        <begin position="106"/>
        <end position="110"/>
    </location>
    <ligand>
        <name>AMP</name>
        <dbReference type="ChEBI" id="CHEBI:456215"/>
    </ligand>
</feature>
<organism evidence="7 8">
    <name type="scientific">Blepharisma stoltei</name>
    <dbReference type="NCBI Taxonomy" id="1481888"/>
    <lineage>
        <taxon>Eukaryota</taxon>
        <taxon>Sar</taxon>
        <taxon>Alveolata</taxon>
        <taxon>Ciliophora</taxon>
        <taxon>Postciliodesmatophora</taxon>
        <taxon>Heterotrichea</taxon>
        <taxon>Heterotrichida</taxon>
        <taxon>Blepharismidae</taxon>
        <taxon>Blepharisma</taxon>
    </lineage>
</organism>
<evidence type="ECO:0000256" key="2">
    <source>
        <dbReference type="ARBA" id="ARBA00022801"/>
    </source>
</evidence>
<dbReference type="PROSITE" id="PS00126">
    <property type="entry name" value="PDEASE_I_1"/>
    <property type="match status" value="1"/>
</dbReference>
<protein>
    <recommendedName>
        <fullName evidence="6">PDEase domain-containing protein</fullName>
    </recommendedName>
</protein>
<feature type="binding site" evidence="5">
    <location>
        <position position="147"/>
    </location>
    <ligand>
        <name>Zn(2+)</name>
        <dbReference type="ChEBI" id="CHEBI:29105"/>
        <label>1</label>
    </ligand>
</feature>
<evidence type="ECO:0000256" key="4">
    <source>
        <dbReference type="PIRSR" id="PIRSR623088-2"/>
    </source>
</evidence>
<reference evidence="7" key="1">
    <citation type="submission" date="2021-09" db="EMBL/GenBank/DDBJ databases">
        <authorList>
            <consortium name="AG Swart"/>
            <person name="Singh M."/>
            <person name="Singh A."/>
            <person name="Seah K."/>
            <person name="Emmerich C."/>
        </authorList>
    </citation>
    <scope>NUCLEOTIDE SEQUENCE</scope>
    <source>
        <strain evidence="7">ATCC30299</strain>
    </source>
</reference>
<keyword evidence="1 5" id="KW-0479">Metal-binding</keyword>
<evidence type="ECO:0000256" key="1">
    <source>
        <dbReference type="ARBA" id="ARBA00022723"/>
    </source>
</evidence>
<feature type="binding site" evidence="5">
    <location>
        <position position="148"/>
    </location>
    <ligand>
        <name>Zn(2+)</name>
        <dbReference type="ChEBI" id="CHEBI:29105"/>
        <label>2</label>
    </ligand>
</feature>
<evidence type="ECO:0000313" key="7">
    <source>
        <dbReference type="EMBL" id="CAG9323224.1"/>
    </source>
</evidence>
<dbReference type="PROSITE" id="PS51845">
    <property type="entry name" value="PDEASE_I_2"/>
    <property type="match status" value="1"/>
</dbReference>
<dbReference type="InterPro" id="IPR023088">
    <property type="entry name" value="PDEase"/>
</dbReference>
<dbReference type="GO" id="GO:0007165">
    <property type="term" value="P:signal transduction"/>
    <property type="evidence" value="ECO:0007669"/>
    <property type="project" value="InterPro"/>
</dbReference>
<sequence>MNLQRVDPSLRNRWMETIHNDILTPLYFANVEEFAYSNENPFVPNEEKLNLLRLKDFAAFNYEKGELRDFMLHIFSDFIGLFHLDIKKLQRFIFAVSENYQNNPFHNYFHATSVTQMVFAIGEKAEKYERFLTPLDRLSLLLSSYGHDLNHPGVTNALMVNSRHPLAITYNDASVLENHHAATLINFLELSGCDIFSDFSLQDKNYLRRIIIPTILGTDMAKHKTVMSDYTNIFTIGYDKNNQDHRQSVMSMVLHSADVGNPCYKFELATVWSLRIIQEFNQQVMQEETRGLPVSEFLRIGNDIRKIKQNQMGFIDGFIYPLWKLLALHMQEAQEYVEAIELNRKLWEELENLDS</sequence>
<comment type="caution">
    <text evidence="7">The sequence shown here is derived from an EMBL/GenBank/DDBJ whole genome shotgun (WGS) entry which is preliminary data.</text>
</comment>
<feature type="binding site" evidence="4">
    <location>
        <position position="258"/>
    </location>
    <ligand>
        <name>AMP</name>
        <dbReference type="ChEBI" id="CHEBI:456215"/>
    </ligand>
</feature>
<dbReference type="Proteomes" id="UP001162131">
    <property type="component" value="Unassembled WGS sequence"/>
</dbReference>
<evidence type="ECO:0000313" key="8">
    <source>
        <dbReference type="Proteomes" id="UP001162131"/>
    </source>
</evidence>
<dbReference type="PANTHER" id="PTHR11347">
    <property type="entry name" value="CYCLIC NUCLEOTIDE PHOSPHODIESTERASE"/>
    <property type="match status" value="1"/>
</dbReference>
<dbReference type="PRINTS" id="PR00387">
    <property type="entry name" value="PDIESTERASE1"/>
</dbReference>
<dbReference type="AlphaFoldDB" id="A0AAU9JFS0"/>
<evidence type="ECO:0000259" key="6">
    <source>
        <dbReference type="PROSITE" id="PS51845"/>
    </source>
</evidence>
<dbReference type="Gene3D" id="1.10.1300.10">
    <property type="entry name" value="3'5'-cyclic nucleotide phosphodiesterase, catalytic domain"/>
    <property type="match status" value="1"/>
</dbReference>